<dbReference type="Proteomes" id="UP000186313">
    <property type="component" value="Unassembled WGS sequence"/>
</dbReference>
<comment type="caution">
    <text evidence="1">The sequence shown here is derived from an EMBL/GenBank/DDBJ whole genome shotgun (WGS) entry which is preliminary data.</text>
</comment>
<dbReference type="EMBL" id="MJMJ01000043">
    <property type="protein sequence ID" value="OLQ86288.1"/>
    <property type="molecule type" value="Genomic_DNA"/>
</dbReference>
<name>A0A1Q9HAU0_9VIBR</name>
<protein>
    <submittedName>
        <fullName evidence="1">Uncharacterized protein</fullName>
    </submittedName>
</protein>
<organism evidence="1 2">
    <name type="scientific">Vibrio panuliri</name>
    <dbReference type="NCBI Taxonomy" id="1381081"/>
    <lineage>
        <taxon>Bacteria</taxon>
        <taxon>Pseudomonadati</taxon>
        <taxon>Pseudomonadota</taxon>
        <taxon>Gammaproteobacteria</taxon>
        <taxon>Vibrionales</taxon>
        <taxon>Vibrionaceae</taxon>
        <taxon>Vibrio</taxon>
    </lineage>
</organism>
<accession>A0A1Q9HAU0</accession>
<sequence>MLCIGIIGNFSGHLNAAEKVAESDMPNGIFVINCEEEQTLTSGAQLNYPLSGEMVDIEPEFVLRCKVTYEEGKVSSLMATQMSIGNDMTIRQLEGSDKISQRKSWGCQSKGINQHWWSVSRLSPINYDENIKLISYIERDGQLHLATPEVSCTELKVFYCYLMAWMVERINTQPDEGMYQAILPQIANLGYPQELVLYTGAPNYTQWGEDNFVQKGDVIHIAAYNAVEFSQHAIEDMFANNQLKNNESVLSLSQIVV</sequence>
<dbReference type="Pfam" id="PF18985">
    <property type="entry name" value="DUF5718"/>
    <property type="match status" value="1"/>
</dbReference>
<reference evidence="1 2" key="1">
    <citation type="submission" date="2016-09" db="EMBL/GenBank/DDBJ databases">
        <title>Genomic Taxonomy of the Vibrionaceae.</title>
        <authorList>
            <person name="Gonzalez-Castillo A."/>
            <person name="Gomez-Gil B."/>
            <person name="Enciso-Ibarra K."/>
        </authorList>
    </citation>
    <scope>NUCLEOTIDE SEQUENCE [LARGE SCALE GENOMIC DNA]</scope>
    <source>
        <strain evidence="1 2">CAIM 703</strain>
    </source>
</reference>
<gene>
    <name evidence="1" type="ORF">BIY22_11610</name>
</gene>
<evidence type="ECO:0000313" key="1">
    <source>
        <dbReference type="EMBL" id="OLQ86288.1"/>
    </source>
</evidence>
<dbReference type="AlphaFoldDB" id="A0A1Q9HAU0"/>
<dbReference type="STRING" id="1381081.BIY22_11610"/>
<dbReference type="InterPro" id="IPR043776">
    <property type="entry name" value="DUF5718"/>
</dbReference>
<evidence type="ECO:0000313" key="2">
    <source>
        <dbReference type="Proteomes" id="UP000186313"/>
    </source>
</evidence>
<proteinExistence type="predicted"/>
<dbReference type="OrthoDB" id="356878at2"/>
<dbReference type="RefSeq" id="WP_075710129.1">
    <property type="nucleotide sequence ID" value="NZ_MJMJ01000043.1"/>
</dbReference>